<dbReference type="PANTHER" id="PTHR30126:SF39">
    <property type="entry name" value="HTH-TYPE TRANSCRIPTIONAL REGULATOR CYSL"/>
    <property type="match status" value="1"/>
</dbReference>
<keyword evidence="4" id="KW-0804">Transcription</keyword>
<gene>
    <name evidence="6" type="ORF">EV196_109108</name>
</gene>
<dbReference type="AlphaFoldDB" id="A0A4R1RCE1"/>
<dbReference type="GO" id="GO:0003700">
    <property type="term" value="F:DNA-binding transcription factor activity"/>
    <property type="evidence" value="ECO:0007669"/>
    <property type="project" value="InterPro"/>
</dbReference>
<protein>
    <submittedName>
        <fullName evidence="6">DNA-binding transcriptional LysR family regulator</fullName>
    </submittedName>
</protein>
<dbReference type="InterPro" id="IPR005119">
    <property type="entry name" value="LysR_subst-bd"/>
</dbReference>
<evidence type="ECO:0000256" key="1">
    <source>
        <dbReference type="ARBA" id="ARBA00009437"/>
    </source>
</evidence>
<dbReference type="Pfam" id="PF03466">
    <property type="entry name" value="LysR_substrate"/>
    <property type="match status" value="1"/>
</dbReference>
<dbReference type="Gene3D" id="1.10.10.10">
    <property type="entry name" value="Winged helix-like DNA-binding domain superfamily/Winged helix DNA-binding domain"/>
    <property type="match status" value="1"/>
</dbReference>
<dbReference type="Proteomes" id="UP000295455">
    <property type="component" value="Unassembled WGS sequence"/>
</dbReference>
<dbReference type="GO" id="GO:0000976">
    <property type="term" value="F:transcription cis-regulatory region binding"/>
    <property type="evidence" value="ECO:0007669"/>
    <property type="project" value="TreeGrafter"/>
</dbReference>
<evidence type="ECO:0000256" key="4">
    <source>
        <dbReference type="ARBA" id="ARBA00023163"/>
    </source>
</evidence>
<evidence type="ECO:0000256" key="2">
    <source>
        <dbReference type="ARBA" id="ARBA00023015"/>
    </source>
</evidence>
<evidence type="ECO:0000259" key="5">
    <source>
        <dbReference type="PROSITE" id="PS50931"/>
    </source>
</evidence>
<dbReference type="SUPFAM" id="SSF53850">
    <property type="entry name" value="Periplasmic binding protein-like II"/>
    <property type="match status" value="1"/>
</dbReference>
<comment type="similarity">
    <text evidence="1">Belongs to the LysR transcriptional regulatory family.</text>
</comment>
<proteinExistence type="inferred from homology"/>
<dbReference type="PROSITE" id="PS50931">
    <property type="entry name" value="HTH_LYSR"/>
    <property type="match status" value="1"/>
</dbReference>
<dbReference type="InterPro" id="IPR036390">
    <property type="entry name" value="WH_DNA-bd_sf"/>
</dbReference>
<keyword evidence="7" id="KW-1185">Reference proteome</keyword>
<organism evidence="6 7">
    <name type="scientific">Mariniflexile fucanivorans</name>
    <dbReference type="NCBI Taxonomy" id="264023"/>
    <lineage>
        <taxon>Bacteria</taxon>
        <taxon>Pseudomonadati</taxon>
        <taxon>Bacteroidota</taxon>
        <taxon>Flavobacteriia</taxon>
        <taxon>Flavobacteriales</taxon>
        <taxon>Flavobacteriaceae</taxon>
        <taxon>Mariniflexile</taxon>
    </lineage>
</organism>
<dbReference type="OrthoDB" id="9785745at2"/>
<comment type="caution">
    <text evidence="6">The sequence shown here is derived from an EMBL/GenBank/DDBJ whole genome shotgun (WGS) entry which is preliminary data.</text>
</comment>
<dbReference type="InterPro" id="IPR036388">
    <property type="entry name" value="WH-like_DNA-bd_sf"/>
</dbReference>
<dbReference type="InterPro" id="IPR000847">
    <property type="entry name" value="LysR_HTH_N"/>
</dbReference>
<name>A0A4R1RCE1_9FLAO</name>
<keyword evidence="2" id="KW-0805">Transcription regulation</keyword>
<dbReference type="FunFam" id="1.10.10.10:FF:000001">
    <property type="entry name" value="LysR family transcriptional regulator"/>
    <property type="match status" value="1"/>
</dbReference>
<evidence type="ECO:0000313" key="6">
    <source>
        <dbReference type="EMBL" id="TCL63483.1"/>
    </source>
</evidence>
<evidence type="ECO:0000313" key="7">
    <source>
        <dbReference type="Proteomes" id="UP000295455"/>
    </source>
</evidence>
<dbReference type="Pfam" id="PF00126">
    <property type="entry name" value="HTH_1"/>
    <property type="match status" value="1"/>
</dbReference>
<keyword evidence="3 6" id="KW-0238">DNA-binding</keyword>
<accession>A0A4R1RCE1</accession>
<feature type="domain" description="HTH lysR-type" evidence="5">
    <location>
        <begin position="1"/>
        <end position="57"/>
    </location>
</feature>
<dbReference type="SUPFAM" id="SSF46785">
    <property type="entry name" value="Winged helix' DNA-binding domain"/>
    <property type="match status" value="1"/>
</dbReference>
<dbReference type="RefSeq" id="WP_132218994.1">
    <property type="nucleotide sequence ID" value="NZ_OX156936.1"/>
</dbReference>
<dbReference type="Gene3D" id="3.40.190.290">
    <property type="match status" value="1"/>
</dbReference>
<dbReference type="PRINTS" id="PR00039">
    <property type="entry name" value="HTHLYSR"/>
</dbReference>
<dbReference type="EMBL" id="SLUP01000009">
    <property type="protein sequence ID" value="TCL63483.1"/>
    <property type="molecule type" value="Genomic_DNA"/>
</dbReference>
<evidence type="ECO:0000256" key="3">
    <source>
        <dbReference type="ARBA" id="ARBA00023125"/>
    </source>
</evidence>
<reference evidence="6 7" key="1">
    <citation type="submission" date="2019-03" db="EMBL/GenBank/DDBJ databases">
        <title>Genomic Encyclopedia of Type Strains, Phase IV (KMG-IV): sequencing the most valuable type-strain genomes for metagenomic binning, comparative biology and taxonomic classification.</title>
        <authorList>
            <person name="Goeker M."/>
        </authorList>
    </citation>
    <scope>NUCLEOTIDE SEQUENCE [LARGE SCALE GENOMIC DNA]</scope>
    <source>
        <strain evidence="6 7">DSM 18792</strain>
    </source>
</reference>
<dbReference type="PANTHER" id="PTHR30126">
    <property type="entry name" value="HTH-TYPE TRANSCRIPTIONAL REGULATOR"/>
    <property type="match status" value="1"/>
</dbReference>
<sequence length="294" mass="34257">MKTKLHIFKVVANHLSFTKAAEQLYISQPAVSKTIKNLEETYKITLFSRKRNSIELTNEGKSFLIYTNRILDIHTEMENQFLHQKTMVPDLINFGVSTTIANNIIPKVVAKFRIQFPKTYFEIISKNSEDIEELILNQTLDFGITEGKNTHPKLQFKKFIKDEIVLVTNAKNNSFKNGVISKEILQELPIIGREMGSGTRDIIYDVLHDFSIKRLNNVVTLNSTEAIKNYLYYSDNYAFISIHAISEDLINNKLKIIDIKEFAIERWFYFVSRTGYQSNVMSYFEQFIKSNYNF</sequence>